<dbReference type="EMBL" id="LAZR01008198">
    <property type="protein sequence ID" value="KKM80349.1"/>
    <property type="molecule type" value="Genomic_DNA"/>
</dbReference>
<evidence type="ECO:0000313" key="1">
    <source>
        <dbReference type="EMBL" id="KKM80349.1"/>
    </source>
</evidence>
<reference evidence="1" key="1">
    <citation type="journal article" date="2015" name="Nature">
        <title>Complex archaea that bridge the gap between prokaryotes and eukaryotes.</title>
        <authorList>
            <person name="Spang A."/>
            <person name="Saw J.H."/>
            <person name="Jorgensen S.L."/>
            <person name="Zaremba-Niedzwiedzka K."/>
            <person name="Martijn J."/>
            <person name="Lind A.E."/>
            <person name="van Eijk R."/>
            <person name="Schleper C."/>
            <person name="Guy L."/>
            <person name="Ettema T.J."/>
        </authorList>
    </citation>
    <scope>NUCLEOTIDE SEQUENCE</scope>
</reference>
<gene>
    <name evidence="1" type="ORF">LCGC14_1340670</name>
</gene>
<sequence>MFQNLKKRYDKYRYNKVIKSIRKSFSMLGFDLNLTDKEIEKGVYEMGKFMTQTGVTVEEAASAWAWEKKGNEF</sequence>
<accession>A0A0F9KDN6</accession>
<proteinExistence type="predicted"/>
<organism evidence="1">
    <name type="scientific">marine sediment metagenome</name>
    <dbReference type="NCBI Taxonomy" id="412755"/>
    <lineage>
        <taxon>unclassified sequences</taxon>
        <taxon>metagenomes</taxon>
        <taxon>ecological metagenomes</taxon>
    </lineage>
</organism>
<dbReference type="AlphaFoldDB" id="A0A0F9KDN6"/>
<comment type="caution">
    <text evidence="1">The sequence shown here is derived from an EMBL/GenBank/DDBJ whole genome shotgun (WGS) entry which is preliminary data.</text>
</comment>
<name>A0A0F9KDN6_9ZZZZ</name>
<protein>
    <submittedName>
        <fullName evidence="1">Uncharacterized protein</fullName>
    </submittedName>
</protein>